<protein>
    <submittedName>
        <fullName evidence="2">Uncharacterized protein</fullName>
    </submittedName>
</protein>
<gene>
    <name evidence="2" type="ORF">PXEA_LOCUS6105</name>
</gene>
<keyword evidence="3" id="KW-1185">Reference proteome</keyword>
<sequence length="243" mass="26830">MPSGPLNFACSNYVSSPAQTHLAGSTHLSLTRPEHARLDLTQQVDHSCSTNTSLPTGTNTMVTTTATDTTSTSTSATATTVTVSCALQQNHQSGPRVQLVVFAVIDENNYPVICFQHSLSVPKLFAYLSKIGLMSCMLHSHVGVRNHHAKVPIWLYSWHPSHMYAQQQLCDVLLLCLLIGSTRKAQRQRSARRCSERCCFGHATLNRPPLACKDLPSGEVRRGHQERLNDDCSHSNEHWSLTL</sequence>
<feature type="compositionally biased region" description="Polar residues" evidence="1">
    <location>
        <begin position="42"/>
        <end position="55"/>
    </location>
</feature>
<organism evidence="2 3">
    <name type="scientific">Protopolystoma xenopodis</name>
    <dbReference type="NCBI Taxonomy" id="117903"/>
    <lineage>
        <taxon>Eukaryota</taxon>
        <taxon>Metazoa</taxon>
        <taxon>Spiralia</taxon>
        <taxon>Lophotrochozoa</taxon>
        <taxon>Platyhelminthes</taxon>
        <taxon>Monogenea</taxon>
        <taxon>Polyopisthocotylea</taxon>
        <taxon>Polystomatidea</taxon>
        <taxon>Polystomatidae</taxon>
        <taxon>Protopolystoma</taxon>
    </lineage>
</organism>
<evidence type="ECO:0000313" key="2">
    <source>
        <dbReference type="EMBL" id="VEL12665.1"/>
    </source>
</evidence>
<evidence type="ECO:0000313" key="3">
    <source>
        <dbReference type="Proteomes" id="UP000784294"/>
    </source>
</evidence>
<dbReference type="EMBL" id="CAAALY010015437">
    <property type="protein sequence ID" value="VEL12665.1"/>
    <property type="molecule type" value="Genomic_DNA"/>
</dbReference>
<feature type="region of interest" description="Disordered" evidence="1">
    <location>
        <begin position="42"/>
        <end position="61"/>
    </location>
</feature>
<dbReference type="Proteomes" id="UP000784294">
    <property type="component" value="Unassembled WGS sequence"/>
</dbReference>
<accession>A0A448WIQ6</accession>
<dbReference type="AlphaFoldDB" id="A0A448WIQ6"/>
<name>A0A448WIQ6_9PLAT</name>
<comment type="caution">
    <text evidence="2">The sequence shown here is derived from an EMBL/GenBank/DDBJ whole genome shotgun (WGS) entry which is preliminary data.</text>
</comment>
<reference evidence="2" key="1">
    <citation type="submission" date="2018-11" db="EMBL/GenBank/DDBJ databases">
        <authorList>
            <consortium name="Pathogen Informatics"/>
        </authorList>
    </citation>
    <scope>NUCLEOTIDE SEQUENCE</scope>
</reference>
<proteinExistence type="predicted"/>
<evidence type="ECO:0000256" key="1">
    <source>
        <dbReference type="SAM" id="MobiDB-lite"/>
    </source>
</evidence>